<organism evidence="3 4">
    <name type="scientific">Pleurodeles waltl</name>
    <name type="common">Iberian ribbed newt</name>
    <dbReference type="NCBI Taxonomy" id="8319"/>
    <lineage>
        <taxon>Eukaryota</taxon>
        <taxon>Metazoa</taxon>
        <taxon>Chordata</taxon>
        <taxon>Craniata</taxon>
        <taxon>Vertebrata</taxon>
        <taxon>Euteleostomi</taxon>
        <taxon>Amphibia</taxon>
        <taxon>Batrachia</taxon>
        <taxon>Caudata</taxon>
        <taxon>Salamandroidea</taxon>
        <taxon>Salamandridae</taxon>
        <taxon>Pleurodelinae</taxon>
        <taxon>Pleurodeles</taxon>
    </lineage>
</organism>
<evidence type="ECO:0000256" key="2">
    <source>
        <dbReference type="SAM" id="Phobius"/>
    </source>
</evidence>
<name>A0AAV7PB50_PLEWA</name>
<dbReference type="AlphaFoldDB" id="A0AAV7PB50"/>
<keyword evidence="4" id="KW-1185">Reference proteome</keyword>
<accession>A0AAV7PB50</accession>
<protein>
    <submittedName>
        <fullName evidence="3">Uncharacterized protein</fullName>
    </submittedName>
</protein>
<feature type="region of interest" description="Disordered" evidence="1">
    <location>
        <begin position="75"/>
        <end position="109"/>
    </location>
</feature>
<proteinExistence type="predicted"/>
<keyword evidence="2" id="KW-1133">Transmembrane helix</keyword>
<evidence type="ECO:0000256" key="1">
    <source>
        <dbReference type="SAM" id="MobiDB-lite"/>
    </source>
</evidence>
<comment type="caution">
    <text evidence="3">The sequence shown here is derived from an EMBL/GenBank/DDBJ whole genome shotgun (WGS) entry which is preliminary data.</text>
</comment>
<feature type="transmembrane region" description="Helical" evidence="2">
    <location>
        <begin position="20"/>
        <end position="42"/>
    </location>
</feature>
<dbReference type="Proteomes" id="UP001066276">
    <property type="component" value="Chromosome 7"/>
</dbReference>
<dbReference type="EMBL" id="JANPWB010000011">
    <property type="protein sequence ID" value="KAJ1125556.1"/>
    <property type="molecule type" value="Genomic_DNA"/>
</dbReference>
<reference evidence="3" key="1">
    <citation type="journal article" date="2022" name="bioRxiv">
        <title>Sequencing and chromosome-scale assembly of the giantPleurodeles waltlgenome.</title>
        <authorList>
            <person name="Brown T."/>
            <person name="Elewa A."/>
            <person name="Iarovenko S."/>
            <person name="Subramanian E."/>
            <person name="Araus A.J."/>
            <person name="Petzold A."/>
            <person name="Susuki M."/>
            <person name="Suzuki K.-i.T."/>
            <person name="Hayashi T."/>
            <person name="Toyoda A."/>
            <person name="Oliveira C."/>
            <person name="Osipova E."/>
            <person name="Leigh N.D."/>
            <person name="Simon A."/>
            <person name="Yun M.H."/>
        </authorList>
    </citation>
    <scope>NUCLEOTIDE SEQUENCE</scope>
    <source>
        <strain evidence="3">20211129_DDA</strain>
        <tissue evidence="3">Liver</tissue>
    </source>
</reference>
<keyword evidence="2" id="KW-0472">Membrane</keyword>
<feature type="region of interest" description="Disordered" evidence="1">
    <location>
        <begin position="1"/>
        <end position="21"/>
    </location>
</feature>
<gene>
    <name evidence="3" type="ORF">NDU88_003984</name>
</gene>
<evidence type="ECO:0000313" key="4">
    <source>
        <dbReference type="Proteomes" id="UP001066276"/>
    </source>
</evidence>
<sequence length="109" mass="11578">MAVRKRTDSGPRPPPHTPPAFLLRGRVPAAFSFLFCFSTYLASTADRRSSYRGTPRPGRSAAVITLDLGCLVPPQAQRGSGQAALPGQQRQSQHRLAPGSALPAPGSTR</sequence>
<keyword evidence="2" id="KW-0812">Transmembrane</keyword>
<evidence type="ECO:0000313" key="3">
    <source>
        <dbReference type="EMBL" id="KAJ1125556.1"/>
    </source>
</evidence>